<name>A0A177W9U8_BATDL</name>
<dbReference type="VEuPathDB" id="FungiDB:BDEG_20980"/>
<sequence>MDNKTSDTANPLFTLSAHTSSVQHQPSTFYVHQPVSSNGLHSHSQSARPIATAISLWNLPPLDSTSTSTDPILQKPIFPQNHQPSWVSEFSAPPNSQQQFTSDHPSIEDAVEQYWNANYQPGVWDWEKAFSSNDALALPANNPNMAISALRRIRMVSTHLKFDKLID</sequence>
<organism evidence="1 2">
    <name type="scientific">Batrachochytrium dendrobatidis (strain JEL423)</name>
    <dbReference type="NCBI Taxonomy" id="403673"/>
    <lineage>
        <taxon>Eukaryota</taxon>
        <taxon>Fungi</taxon>
        <taxon>Fungi incertae sedis</taxon>
        <taxon>Chytridiomycota</taxon>
        <taxon>Chytridiomycota incertae sedis</taxon>
        <taxon>Chytridiomycetes</taxon>
        <taxon>Rhizophydiales</taxon>
        <taxon>Rhizophydiales incertae sedis</taxon>
        <taxon>Batrachochytrium</taxon>
    </lineage>
</organism>
<gene>
    <name evidence="1" type="ORF">BDEG_20980</name>
</gene>
<accession>A0A177W9U8</accession>
<reference evidence="1 2" key="2">
    <citation type="submission" date="2016-05" db="EMBL/GenBank/DDBJ databases">
        <title>Lineage-specific infection strategies underlie the spectrum of fungal disease in amphibians.</title>
        <authorList>
            <person name="Cuomo C.A."/>
            <person name="Farrer R.A."/>
            <person name="James T."/>
            <person name="Longcore J."/>
            <person name="Birren B."/>
        </authorList>
    </citation>
    <scope>NUCLEOTIDE SEQUENCE [LARGE SCALE GENOMIC DNA]</scope>
    <source>
        <strain evidence="1 2">JEL423</strain>
    </source>
</reference>
<evidence type="ECO:0000313" key="1">
    <source>
        <dbReference type="EMBL" id="OAJ36868.1"/>
    </source>
</evidence>
<proteinExistence type="predicted"/>
<evidence type="ECO:0000313" key="2">
    <source>
        <dbReference type="Proteomes" id="UP000077115"/>
    </source>
</evidence>
<dbReference type="EMBL" id="DS022300">
    <property type="protein sequence ID" value="OAJ36868.1"/>
    <property type="molecule type" value="Genomic_DNA"/>
</dbReference>
<reference evidence="1 2" key="1">
    <citation type="submission" date="2006-10" db="EMBL/GenBank/DDBJ databases">
        <title>The Genome Sequence of Batrachochytrium dendrobatidis JEL423.</title>
        <authorList>
            <consortium name="The Broad Institute Genome Sequencing Platform"/>
            <person name="Birren B."/>
            <person name="Lander E."/>
            <person name="Galagan J."/>
            <person name="Cuomo C."/>
            <person name="Devon K."/>
            <person name="Jaffe D."/>
            <person name="Butler J."/>
            <person name="Alvarez P."/>
            <person name="Gnerre S."/>
            <person name="Grabherr M."/>
            <person name="Kleber M."/>
            <person name="Mauceli E."/>
            <person name="Brockman W."/>
            <person name="Young S."/>
            <person name="LaButti K."/>
            <person name="Sykes S."/>
            <person name="DeCaprio D."/>
            <person name="Crawford M."/>
            <person name="Koehrsen M."/>
            <person name="Engels R."/>
            <person name="Montgomery P."/>
            <person name="Pearson M."/>
            <person name="Howarth C."/>
            <person name="Larson L."/>
            <person name="White J."/>
            <person name="O'Leary S."/>
            <person name="Kodira C."/>
            <person name="Zeng Q."/>
            <person name="Yandava C."/>
            <person name="Alvarado L."/>
            <person name="Longcore J."/>
            <person name="James T."/>
        </authorList>
    </citation>
    <scope>NUCLEOTIDE SEQUENCE [LARGE SCALE GENOMIC DNA]</scope>
    <source>
        <strain evidence="1 2">JEL423</strain>
    </source>
</reference>
<dbReference type="AlphaFoldDB" id="A0A177W9U8"/>
<protein>
    <submittedName>
        <fullName evidence="1">Uncharacterized protein</fullName>
    </submittedName>
</protein>
<dbReference type="Proteomes" id="UP000077115">
    <property type="component" value="Unassembled WGS sequence"/>
</dbReference>